<gene>
    <name evidence="2" type="ORF">F2Q69_00060425</name>
</gene>
<organism evidence="2 3">
    <name type="scientific">Brassica cretica</name>
    <name type="common">Mustard</name>
    <dbReference type="NCBI Taxonomy" id="69181"/>
    <lineage>
        <taxon>Eukaryota</taxon>
        <taxon>Viridiplantae</taxon>
        <taxon>Streptophyta</taxon>
        <taxon>Embryophyta</taxon>
        <taxon>Tracheophyta</taxon>
        <taxon>Spermatophyta</taxon>
        <taxon>Magnoliopsida</taxon>
        <taxon>eudicotyledons</taxon>
        <taxon>Gunneridae</taxon>
        <taxon>Pentapetalae</taxon>
        <taxon>rosids</taxon>
        <taxon>malvids</taxon>
        <taxon>Brassicales</taxon>
        <taxon>Brassicaceae</taxon>
        <taxon>Brassiceae</taxon>
        <taxon>Brassica</taxon>
    </lineage>
</organism>
<feature type="region of interest" description="Disordered" evidence="1">
    <location>
        <begin position="14"/>
        <end position="34"/>
    </location>
</feature>
<proteinExistence type="predicted"/>
<evidence type="ECO:0000256" key="1">
    <source>
        <dbReference type="SAM" id="MobiDB-lite"/>
    </source>
</evidence>
<reference evidence="2" key="1">
    <citation type="submission" date="2019-12" db="EMBL/GenBank/DDBJ databases">
        <title>Genome sequencing and annotation of Brassica cretica.</title>
        <authorList>
            <person name="Studholme D.J."/>
            <person name="Sarris P."/>
        </authorList>
    </citation>
    <scope>NUCLEOTIDE SEQUENCE</scope>
    <source>
        <strain evidence="2">PFS-109/04</strain>
        <tissue evidence="2">Leaf</tissue>
    </source>
</reference>
<dbReference type="AlphaFoldDB" id="A0A8S9RGX6"/>
<evidence type="ECO:0000313" key="2">
    <source>
        <dbReference type="EMBL" id="KAF3572344.1"/>
    </source>
</evidence>
<sequence>MSYTTSKMLQSCNVSNTTTTNSTTKLRHISNSRQSRHDSKSLIIIVLLRKRVSGSCRIRTAM</sequence>
<name>A0A8S9RGX6_BRACR</name>
<protein>
    <submittedName>
        <fullName evidence="2">Uncharacterized protein</fullName>
    </submittedName>
</protein>
<comment type="caution">
    <text evidence="2">The sequence shown here is derived from an EMBL/GenBank/DDBJ whole genome shotgun (WGS) entry which is preliminary data.</text>
</comment>
<feature type="compositionally biased region" description="Low complexity" evidence="1">
    <location>
        <begin position="15"/>
        <end position="24"/>
    </location>
</feature>
<accession>A0A8S9RGX6</accession>
<evidence type="ECO:0000313" key="3">
    <source>
        <dbReference type="Proteomes" id="UP000712600"/>
    </source>
</evidence>
<dbReference type="Proteomes" id="UP000712600">
    <property type="component" value="Unassembled WGS sequence"/>
</dbReference>
<dbReference type="EMBL" id="QGKX02000095">
    <property type="protein sequence ID" value="KAF3572344.1"/>
    <property type="molecule type" value="Genomic_DNA"/>
</dbReference>